<dbReference type="Gene3D" id="1.20.190.20">
    <property type="entry name" value="14-3-3 domain"/>
    <property type="match status" value="1"/>
</dbReference>
<evidence type="ECO:0000256" key="1">
    <source>
        <dbReference type="ARBA" id="ARBA00006141"/>
    </source>
</evidence>
<dbReference type="AlphaFoldDB" id="A0A7J7I5X0"/>
<sequence length="378" mass="43281">MKAQEQQGWFSLSTSRKCSLNQIIIIRDPKRLENVFDVFGVIGYHSLQPAPEKRRRRSTVTQPKVNQNNPAATSRMIGEASNTKNEYPAAAAANQHRRNAKQVHALQQPTETSKTLSKPKTKLRDPTKCQIKQHLDADQTDQIGADGRTAQRRAGQVYNVYGINKSEANHKAVKPKERALGRPIYVRSHLRLWVAKVEVYKMGVADWPLEVTDRLVKFNIYMTKLAQQANRYKDTVNFMEKLIIDSTSASSSSEPTIEERNLFSIATKKNHNNHVALVTDYKSKIESKLSHICNRHLIPSASKSESKVFYLKMKGDYYRYITEFKVRTKRTEAAKNTMMAYKAGSGTQFRFLNLLQPFPRGWVWHSISLFSATRLKVH</sequence>
<dbReference type="PANTHER" id="PTHR18860">
    <property type="entry name" value="14-3-3 PROTEIN"/>
    <property type="match status" value="1"/>
</dbReference>
<accession>A0A7J7I5X0</accession>
<organism evidence="4 5">
    <name type="scientific">Camellia sinensis</name>
    <name type="common">Tea plant</name>
    <name type="synonym">Thea sinensis</name>
    <dbReference type="NCBI Taxonomy" id="4442"/>
    <lineage>
        <taxon>Eukaryota</taxon>
        <taxon>Viridiplantae</taxon>
        <taxon>Streptophyta</taxon>
        <taxon>Embryophyta</taxon>
        <taxon>Tracheophyta</taxon>
        <taxon>Spermatophyta</taxon>
        <taxon>Magnoliopsida</taxon>
        <taxon>eudicotyledons</taxon>
        <taxon>Gunneridae</taxon>
        <taxon>Pentapetalae</taxon>
        <taxon>asterids</taxon>
        <taxon>Ericales</taxon>
        <taxon>Theaceae</taxon>
        <taxon>Camellia</taxon>
    </lineage>
</organism>
<gene>
    <name evidence="4" type="ORF">HYC85_001631</name>
</gene>
<dbReference type="EMBL" id="JACBKZ010000001">
    <property type="protein sequence ID" value="KAF5960422.1"/>
    <property type="molecule type" value="Genomic_DNA"/>
</dbReference>
<dbReference type="InterPro" id="IPR000308">
    <property type="entry name" value="14-3-3"/>
</dbReference>
<keyword evidence="5" id="KW-1185">Reference proteome</keyword>
<dbReference type="InterPro" id="IPR036815">
    <property type="entry name" value="14-3-3_dom_sf"/>
</dbReference>
<reference evidence="5" key="1">
    <citation type="journal article" date="2020" name="Nat. Commun.">
        <title>Genome assembly of wild tea tree DASZ reveals pedigree and selection history of tea varieties.</title>
        <authorList>
            <person name="Zhang W."/>
            <person name="Zhang Y."/>
            <person name="Qiu H."/>
            <person name="Guo Y."/>
            <person name="Wan H."/>
            <person name="Zhang X."/>
            <person name="Scossa F."/>
            <person name="Alseekh S."/>
            <person name="Zhang Q."/>
            <person name="Wang P."/>
            <person name="Xu L."/>
            <person name="Schmidt M.H."/>
            <person name="Jia X."/>
            <person name="Li D."/>
            <person name="Zhu A."/>
            <person name="Guo F."/>
            <person name="Chen W."/>
            <person name="Ni D."/>
            <person name="Usadel B."/>
            <person name="Fernie A.R."/>
            <person name="Wen W."/>
        </authorList>
    </citation>
    <scope>NUCLEOTIDE SEQUENCE [LARGE SCALE GENOMIC DNA]</scope>
    <source>
        <strain evidence="5">cv. G240</strain>
    </source>
</reference>
<evidence type="ECO:0000256" key="2">
    <source>
        <dbReference type="SAM" id="MobiDB-lite"/>
    </source>
</evidence>
<name>A0A7J7I5X0_CAMSI</name>
<dbReference type="SMART" id="SM00101">
    <property type="entry name" value="14_3_3"/>
    <property type="match status" value="1"/>
</dbReference>
<comment type="similarity">
    <text evidence="1">Belongs to the 14-3-3 family.</text>
</comment>
<feature type="domain" description="14-3-3" evidence="3">
    <location>
        <begin position="219"/>
        <end position="377"/>
    </location>
</feature>
<reference evidence="4 5" key="2">
    <citation type="submission" date="2020-07" db="EMBL/GenBank/DDBJ databases">
        <title>Genome assembly of wild tea tree DASZ reveals pedigree and selection history of tea varieties.</title>
        <authorList>
            <person name="Zhang W."/>
        </authorList>
    </citation>
    <scope>NUCLEOTIDE SEQUENCE [LARGE SCALE GENOMIC DNA]</scope>
    <source>
        <strain evidence="5">cv. G240</strain>
        <tissue evidence="4">Leaf</tissue>
    </source>
</reference>
<proteinExistence type="inferred from homology"/>
<evidence type="ECO:0000313" key="4">
    <source>
        <dbReference type="EMBL" id="KAF5960422.1"/>
    </source>
</evidence>
<feature type="compositionally biased region" description="Polar residues" evidence="2">
    <location>
        <begin position="59"/>
        <end position="72"/>
    </location>
</feature>
<dbReference type="Pfam" id="PF00244">
    <property type="entry name" value="14-3-3"/>
    <property type="match status" value="1"/>
</dbReference>
<protein>
    <recommendedName>
        <fullName evidence="3">14-3-3 domain-containing protein</fullName>
    </recommendedName>
</protein>
<feature type="region of interest" description="Disordered" evidence="2">
    <location>
        <begin position="49"/>
        <end position="72"/>
    </location>
</feature>
<evidence type="ECO:0000259" key="3">
    <source>
        <dbReference type="SMART" id="SM00101"/>
    </source>
</evidence>
<dbReference type="InterPro" id="IPR023410">
    <property type="entry name" value="14-3-3_domain"/>
</dbReference>
<dbReference type="Proteomes" id="UP000593564">
    <property type="component" value="Unassembled WGS sequence"/>
</dbReference>
<feature type="compositionally biased region" description="Low complexity" evidence="2">
    <location>
        <begin position="109"/>
        <end position="118"/>
    </location>
</feature>
<feature type="region of interest" description="Disordered" evidence="2">
    <location>
        <begin position="89"/>
        <end position="126"/>
    </location>
</feature>
<comment type="caution">
    <text evidence="4">The sequence shown here is derived from an EMBL/GenBank/DDBJ whole genome shotgun (WGS) entry which is preliminary data.</text>
</comment>
<dbReference type="SUPFAM" id="SSF48445">
    <property type="entry name" value="14-3-3 protein"/>
    <property type="match status" value="1"/>
</dbReference>
<evidence type="ECO:0000313" key="5">
    <source>
        <dbReference type="Proteomes" id="UP000593564"/>
    </source>
</evidence>